<reference evidence="1 2" key="1">
    <citation type="journal article" date="2020" name="Mol. Biol. Evol.">
        <title>Distinct Expression and Methylation Patterns for Genes with Different Fates following a Single Whole-Genome Duplication in Flowering Plants.</title>
        <authorList>
            <person name="Shi T."/>
            <person name="Rahmani R.S."/>
            <person name="Gugger P.F."/>
            <person name="Wang M."/>
            <person name="Li H."/>
            <person name="Zhang Y."/>
            <person name="Li Z."/>
            <person name="Wang Q."/>
            <person name="Van de Peer Y."/>
            <person name="Marchal K."/>
            <person name="Chen J."/>
        </authorList>
    </citation>
    <scope>NUCLEOTIDE SEQUENCE [LARGE SCALE GENOMIC DNA]</scope>
    <source>
        <tissue evidence="1">Leaf</tissue>
    </source>
</reference>
<organism evidence="1 2">
    <name type="scientific">Nelumbo nucifera</name>
    <name type="common">Sacred lotus</name>
    <dbReference type="NCBI Taxonomy" id="4432"/>
    <lineage>
        <taxon>Eukaryota</taxon>
        <taxon>Viridiplantae</taxon>
        <taxon>Streptophyta</taxon>
        <taxon>Embryophyta</taxon>
        <taxon>Tracheophyta</taxon>
        <taxon>Spermatophyta</taxon>
        <taxon>Magnoliopsida</taxon>
        <taxon>Proteales</taxon>
        <taxon>Nelumbonaceae</taxon>
        <taxon>Nelumbo</taxon>
    </lineage>
</organism>
<name>A0A822XQV3_NELNU</name>
<dbReference type="Proteomes" id="UP000607653">
    <property type="component" value="Unassembled WGS sequence"/>
</dbReference>
<sequence>MHRLSLCTKQPCICTANKVEDYLSSPSETKAFKNLGFALDKAEMVVVL</sequence>
<evidence type="ECO:0000313" key="2">
    <source>
        <dbReference type="Proteomes" id="UP000607653"/>
    </source>
</evidence>
<gene>
    <name evidence="1" type="ORF">HUJ06_023516</name>
</gene>
<proteinExistence type="predicted"/>
<dbReference type="EMBL" id="DUZY01000001">
    <property type="protein sequence ID" value="DAD22053.1"/>
    <property type="molecule type" value="Genomic_DNA"/>
</dbReference>
<evidence type="ECO:0000313" key="1">
    <source>
        <dbReference type="EMBL" id="DAD22053.1"/>
    </source>
</evidence>
<keyword evidence="2" id="KW-1185">Reference proteome</keyword>
<accession>A0A822XQV3</accession>
<comment type="caution">
    <text evidence="1">The sequence shown here is derived from an EMBL/GenBank/DDBJ whole genome shotgun (WGS) entry which is preliminary data.</text>
</comment>
<dbReference type="AlphaFoldDB" id="A0A822XQV3"/>
<protein>
    <submittedName>
        <fullName evidence="1">Uncharacterized protein</fullName>
    </submittedName>
</protein>